<dbReference type="InterPro" id="IPR029058">
    <property type="entry name" value="AB_hydrolase_fold"/>
</dbReference>
<keyword evidence="5" id="KW-1185">Reference proteome</keyword>
<dbReference type="InterPro" id="IPR050300">
    <property type="entry name" value="GDXG_lipolytic_enzyme"/>
</dbReference>
<sequence length="317" mass="33310">MADEPSADVQALLAQLDAIDGPELHELDPQEARELDALRPDSDPDAAVGTVTDRTIPGPAGALPIRVYTPTSEGPHPVVVFFHGGGFVIGDLDSHDAPCRILADAADAVVVSVDYRLAPEHPFPAPVEDAYAATEWVADNADALDADVDATRLAVAGDSAGGNLAAVVAMAARDRDGPAIGHQALFYPVVDFRRDATYPSIAENAEGYFLTAADMDYFEGHYVDSWVHASNPYLSPLLASDHTDLPPASVVTCGFDPLRDEGAAYADALADAGTPVAHHHFDDLVHGVVNMVAEPMDVAGGHDVLDTVAADLRDALH</sequence>
<name>A0ABD5Z5N4_9EURY</name>
<dbReference type="Gene3D" id="3.40.50.1820">
    <property type="entry name" value="alpha/beta hydrolase"/>
    <property type="match status" value="1"/>
</dbReference>
<dbReference type="EMBL" id="JBHTAR010000011">
    <property type="protein sequence ID" value="MFC7200466.1"/>
    <property type="molecule type" value="Genomic_DNA"/>
</dbReference>
<dbReference type="InterPro" id="IPR013094">
    <property type="entry name" value="AB_hydrolase_3"/>
</dbReference>
<dbReference type="Proteomes" id="UP001596447">
    <property type="component" value="Unassembled WGS sequence"/>
</dbReference>
<dbReference type="PROSITE" id="PS01174">
    <property type="entry name" value="LIPASE_GDXG_SER"/>
    <property type="match status" value="1"/>
</dbReference>
<protein>
    <submittedName>
        <fullName evidence="4">Alpha/beta hydrolase</fullName>
    </submittedName>
</protein>
<dbReference type="FunFam" id="3.40.50.1820:FF:000089">
    <property type="entry name" value="Alpha/beta hydrolase"/>
    <property type="match status" value="1"/>
</dbReference>
<dbReference type="AlphaFoldDB" id="A0ABD5Z5N4"/>
<dbReference type="SUPFAM" id="SSF53474">
    <property type="entry name" value="alpha/beta-Hydrolases"/>
    <property type="match status" value="1"/>
</dbReference>
<evidence type="ECO:0000256" key="2">
    <source>
        <dbReference type="ARBA" id="ARBA00022801"/>
    </source>
</evidence>
<evidence type="ECO:0000256" key="1">
    <source>
        <dbReference type="ARBA" id="ARBA00010515"/>
    </source>
</evidence>
<evidence type="ECO:0000313" key="4">
    <source>
        <dbReference type="EMBL" id="MFC7200466.1"/>
    </source>
</evidence>
<proteinExistence type="inferred from homology"/>
<keyword evidence="2 4" id="KW-0378">Hydrolase</keyword>
<dbReference type="PROSITE" id="PS01173">
    <property type="entry name" value="LIPASE_GDXG_HIS"/>
    <property type="match status" value="1"/>
</dbReference>
<dbReference type="Pfam" id="PF07859">
    <property type="entry name" value="Abhydrolase_3"/>
    <property type="match status" value="1"/>
</dbReference>
<dbReference type="InterPro" id="IPR033140">
    <property type="entry name" value="Lipase_GDXG_put_SER_AS"/>
</dbReference>
<evidence type="ECO:0000313" key="5">
    <source>
        <dbReference type="Proteomes" id="UP001596447"/>
    </source>
</evidence>
<organism evidence="4 5">
    <name type="scientific">Halospeciosus flavus</name>
    <dbReference type="NCBI Taxonomy" id="3032283"/>
    <lineage>
        <taxon>Archaea</taxon>
        <taxon>Methanobacteriati</taxon>
        <taxon>Methanobacteriota</taxon>
        <taxon>Stenosarchaea group</taxon>
        <taxon>Halobacteria</taxon>
        <taxon>Halobacteriales</taxon>
        <taxon>Halobacteriaceae</taxon>
        <taxon>Halospeciosus</taxon>
    </lineage>
</organism>
<comment type="similarity">
    <text evidence="1">Belongs to the 'GDXG' lipolytic enzyme family.</text>
</comment>
<reference evidence="4 5" key="1">
    <citation type="journal article" date="2019" name="Int. J. Syst. Evol. Microbiol.">
        <title>The Global Catalogue of Microorganisms (GCM) 10K type strain sequencing project: providing services to taxonomists for standard genome sequencing and annotation.</title>
        <authorList>
            <consortium name="The Broad Institute Genomics Platform"/>
            <consortium name="The Broad Institute Genome Sequencing Center for Infectious Disease"/>
            <person name="Wu L."/>
            <person name="Ma J."/>
        </authorList>
    </citation>
    <scope>NUCLEOTIDE SEQUENCE [LARGE SCALE GENOMIC DNA]</scope>
    <source>
        <strain evidence="4 5">XZGYJ-43</strain>
    </source>
</reference>
<evidence type="ECO:0000259" key="3">
    <source>
        <dbReference type="Pfam" id="PF07859"/>
    </source>
</evidence>
<gene>
    <name evidence="4" type="ORF">ACFQJ9_13765</name>
</gene>
<dbReference type="PANTHER" id="PTHR48081:SF8">
    <property type="entry name" value="ALPHA_BETA HYDROLASE FOLD-3 DOMAIN-CONTAINING PROTEIN-RELATED"/>
    <property type="match status" value="1"/>
</dbReference>
<dbReference type="PANTHER" id="PTHR48081">
    <property type="entry name" value="AB HYDROLASE SUPERFAMILY PROTEIN C4A8.06C"/>
    <property type="match status" value="1"/>
</dbReference>
<comment type="caution">
    <text evidence="4">The sequence shown here is derived from an EMBL/GenBank/DDBJ whole genome shotgun (WGS) entry which is preliminary data.</text>
</comment>
<dbReference type="InterPro" id="IPR002168">
    <property type="entry name" value="Lipase_GDXG_HIS_AS"/>
</dbReference>
<feature type="domain" description="Alpha/beta hydrolase fold-3" evidence="3">
    <location>
        <begin position="79"/>
        <end position="289"/>
    </location>
</feature>
<dbReference type="GO" id="GO:0016787">
    <property type="term" value="F:hydrolase activity"/>
    <property type="evidence" value="ECO:0007669"/>
    <property type="project" value="UniProtKB-KW"/>
</dbReference>
<dbReference type="RefSeq" id="WP_279527246.1">
    <property type="nucleotide sequence ID" value="NZ_CP122312.1"/>
</dbReference>
<accession>A0ABD5Z5N4</accession>